<dbReference type="Gene3D" id="2.40.10.10">
    <property type="entry name" value="Trypsin-like serine proteases"/>
    <property type="match status" value="3"/>
</dbReference>
<dbReference type="InterPro" id="IPR009003">
    <property type="entry name" value="Peptidase_S1_PA"/>
</dbReference>
<dbReference type="InterPro" id="IPR001254">
    <property type="entry name" value="Trypsin_dom"/>
</dbReference>
<dbReference type="PANTHER" id="PTHR24256">
    <property type="entry name" value="TRYPTASE-RELATED"/>
    <property type="match status" value="1"/>
</dbReference>
<accession>A0A7R8CGF6</accession>
<dbReference type="PRINTS" id="PR00722">
    <property type="entry name" value="CHYMOTRYPSIN"/>
</dbReference>
<dbReference type="OrthoDB" id="5565075at2759"/>
<organism evidence="3 4">
    <name type="scientific">Lepeophtheirus salmonis</name>
    <name type="common">Salmon louse</name>
    <name type="synonym">Caligus salmonis</name>
    <dbReference type="NCBI Taxonomy" id="72036"/>
    <lineage>
        <taxon>Eukaryota</taxon>
        <taxon>Metazoa</taxon>
        <taxon>Ecdysozoa</taxon>
        <taxon>Arthropoda</taxon>
        <taxon>Crustacea</taxon>
        <taxon>Multicrustacea</taxon>
        <taxon>Hexanauplia</taxon>
        <taxon>Copepoda</taxon>
        <taxon>Siphonostomatoida</taxon>
        <taxon>Caligidae</taxon>
        <taxon>Lepeophtheirus</taxon>
    </lineage>
</organism>
<dbReference type="GO" id="GO:0004252">
    <property type="term" value="F:serine-type endopeptidase activity"/>
    <property type="evidence" value="ECO:0007669"/>
    <property type="project" value="InterPro"/>
</dbReference>
<keyword evidence="1" id="KW-1015">Disulfide bond</keyword>
<dbReference type="AlphaFoldDB" id="A0A7R8CGF6"/>
<dbReference type="EMBL" id="HG994580">
    <property type="protein sequence ID" value="CAF2768930.1"/>
    <property type="molecule type" value="Genomic_DNA"/>
</dbReference>
<dbReference type="Proteomes" id="UP000675881">
    <property type="component" value="Chromosome 1"/>
</dbReference>
<dbReference type="InterPro" id="IPR051487">
    <property type="entry name" value="Ser/Thr_Proteases_Immune/Dev"/>
</dbReference>
<dbReference type="InterPro" id="IPR043504">
    <property type="entry name" value="Peptidase_S1_PA_chymotrypsin"/>
</dbReference>
<evidence type="ECO:0000256" key="1">
    <source>
        <dbReference type="ARBA" id="ARBA00023157"/>
    </source>
</evidence>
<evidence type="ECO:0000313" key="4">
    <source>
        <dbReference type="Proteomes" id="UP000675881"/>
    </source>
</evidence>
<dbReference type="GO" id="GO:0006508">
    <property type="term" value="P:proteolysis"/>
    <property type="evidence" value="ECO:0007669"/>
    <property type="project" value="InterPro"/>
</dbReference>
<dbReference type="SMART" id="SM00020">
    <property type="entry name" value="Tryp_SPc"/>
    <property type="match status" value="1"/>
</dbReference>
<name>A0A7R8CGF6_LEPSM</name>
<dbReference type="SUPFAM" id="SSF50494">
    <property type="entry name" value="Trypsin-like serine proteases"/>
    <property type="match status" value="1"/>
</dbReference>
<dbReference type="CDD" id="cd00190">
    <property type="entry name" value="Tryp_SPc"/>
    <property type="match status" value="1"/>
</dbReference>
<dbReference type="PROSITE" id="PS50240">
    <property type="entry name" value="TRYPSIN_DOM"/>
    <property type="match status" value="1"/>
</dbReference>
<keyword evidence="4" id="KW-1185">Reference proteome</keyword>
<dbReference type="PROSITE" id="PS00134">
    <property type="entry name" value="TRYPSIN_HIS"/>
    <property type="match status" value="1"/>
</dbReference>
<dbReference type="Pfam" id="PF00089">
    <property type="entry name" value="Trypsin"/>
    <property type="match status" value="1"/>
</dbReference>
<proteinExistence type="inferred from homology"/>
<gene>
    <name evidence="3" type="ORF">LSAA_485</name>
</gene>
<dbReference type="InterPro" id="IPR018114">
    <property type="entry name" value="TRYPSIN_HIS"/>
</dbReference>
<comment type="similarity">
    <text evidence="2">Belongs to the peptidase S1 family. CLIP subfamily.</text>
</comment>
<dbReference type="FunFam" id="2.40.10.10:FF:000068">
    <property type="entry name" value="transmembrane protease serine 2"/>
    <property type="match status" value="1"/>
</dbReference>
<sequence>MYVYIAIQSTLATVIPPKAFDLIADLKTKNDYAVAKSLLLRKCGSSEEERIQGVGDLLSGEANDLSAIQVASLERSLLDNKVIKDPILSSIICEISVCIVHPSKKALARYFLYALPGLIFINHSINGKNEVANYPFHHIIDFLIRKKEEEMKLVLFLLLYLSLHSSYGAYSIVKVHLNSTLFSTLQNDCVDSPYGPSSCAEKDLNRIIGGRNALIHELPWQAYIRIQIAPKIYSECGGSLISTKYILTAAHCFIGVPTISLNDVQVTLGDHILYSNEDGITPEILDVDKIILHSFQLANVTKDIALLRLERRVNISDDIGPICLPSLGKYQSFEHFNSVASGWGRTGVHSQPSSVLKRTELEILPNDHPYCCSNGTSLENRKCTLIGIVSYGPDACVSDSEASVYTRVSHYLFWIRENMEKESKSCDLSCTPLGASTGIYRVNDHKVQCQNGVCSSLDSGEDSCYQLEHPCSHQDPLHCGPELQYNSKHILMGMIRTQESASILKLKFGSLWVECNSKTGNCCSLDSPSKNLRDLIIVEIEESSKVFY</sequence>
<evidence type="ECO:0000313" key="3">
    <source>
        <dbReference type="EMBL" id="CAF2768930.1"/>
    </source>
</evidence>
<evidence type="ECO:0000256" key="2">
    <source>
        <dbReference type="ARBA" id="ARBA00024195"/>
    </source>
</evidence>
<protein>
    <submittedName>
        <fullName evidence="3">(salmon louse) hypothetical protein</fullName>
    </submittedName>
</protein>
<reference evidence="3" key="1">
    <citation type="submission" date="2021-02" db="EMBL/GenBank/DDBJ databases">
        <authorList>
            <person name="Bekaert M."/>
        </authorList>
    </citation>
    <scope>NUCLEOTIDE SEQUENCE</scope>
    <source>
        <strain evidence="3">IoA-00</strain>
    </source>
</reference>
<dbReference type="InterPro" id="IPR001314">
    <property type="entry name" value="Peptidase_S1A"/>
</dbReference>